<keyword evidence="4 8" id="KW-0547">Nucleotide-binding</keyword>
<feature type="domain" description="MobA-like NTP transferase" evidence="9">
    <location>
        <begin position="5"/>
        <end position="143"/>
    </location>
</feature>
<evidence type="ECO:0000313" key="10">
    <source>
        <dbReference type="EMBL" id="MCW6536138.1"/>
    </source>
</evidence>
<dbReference type="SUPFAM" id="SSF53448">
    <property type="entry name" value="Nucleotide-diphospho-sugar transferases"/>
    <property type="match status" value="1"/>
</dbReference>
<dbReference type="GO" id="GO:0046872">
    <property type="term" value="F:metal ion binding"/>
    <property type="evidence" value="ECO:0007669"/>
    <property type="project" value="UniProtKB-KW"/>
</dbReference>
<keyword evidence="11" id="KW-1185">Reference proteome</keyword>
<comment type="cofactor">
    <cofactor evidence="8">
        <name>Mg(2+)</name>
        <dbReference type="ChEBI" id="CHEBI:18420"/>
    </cofactor>
</comment>
<name>A0AA41ZAS5_9SPHN</name>
<dbReference type="RefSeq" id="WP_179512305.1">
    <property type="nucleotide sequence ID" value="NZ_JANFAV010000011.1"/>
</dbReference>
<dbReference type="PANTHER" id="PTHR19136">
    <property type="entry name" value="MOLYBDENUM COFACTOR GUANYLYLTRANSFERASE"/>
    <property type="match status" value="1"/>
</dbReference>
<comment type="similarity">
    <text evidence="8">Belongs to the MobA family.</text>
</comment>
<keyword evidence="6 8" id="KW-0342">GTP-binding</keyword>
<organism evidence="10 11">
    <name type="scientific">Sphingomonas lycopersici</name>
    <dbReference type="NCBI Taxonomy" id="2951807"/>
    <lineage>
        <taxon>Bacteria</taxon>
        <taxon>Pseudomonadati</taxon>
        <taxon>Pseudomonadota</taxon>
        <taxon>Alphaproteobacteria</taxon>
        <taxon>Sphingomonadales</taxon>
        <taxon>Sphingomonadaceae</taxon>
        <taxon>Sphingomonas</taxon>
    </lineage>
</organism>
<feature type="binding site" evidence="8">
    <location>
        <begin position="8"/>
        <end position="10"/>
    </location>
    <ligand>
        <name>GTP</name>
        <dbReference type="ChEBI" id="CHEBI:37565"/>
    </ligand>
</feature>
<protein>
    <recommendedName>
        <fullName evidence="8">Molybdenum cofactor guanylyltransferase</fullName>
        <shortName evidence="8">MoCo guanylyltransferase</shortName>
        <ecNumber evidence="8">2.7.7.77</ecNumber>
    </recommendedName>
    <alternativeName>
        <fullName evidence="8">GTP:molybdopterin guanylyltransferase</fullName>
    </alternativeName>
    <alternativeName>
        <fullName evidence="8">Mo-MPT guanylyltransferase</fullName>
    </alternativeName>
    <alternativeName>
        <fullName evidence="8">Molybdopterin guanylyltransferase</fullName>
    </alternativeName>
    <alternativeName>
        <fullName evidence="8">Molybdopterin-guanine dinucleotide synthase</fullName>
        <shortName evidence="8">MGD synthase</shortName>
    </alternativeName>
</protein>
<sequence>MKLLGVVLAGGESRRFGSDKARALLGGVALADHARATLAPFVAEVALSGAEGIADCPAPGLGPLGGICGALRYAEARGFAAVLTIGCDTPFVPAEVLARLAAAPGAAFVADTPIIGCWPAGLGDALAARLRADPDRSMRAWCAAIGAVRVDAPEIANINRPEDLAALARA</sequence>
<keyword evidence="3 8" id="KW-0479">Metal-binding</keyword>
<keyword evidence="7 8" id="KW-0501">Molybdenum cofactor biosynthesis</keyword>
<keyword evidence="1 8" id="KW-0963">Cytoplasm</keyword>
<dbReference type="Gene3D" id="3.90.550.10">
    <property type="entry name" value="Spore Coat Polysaccharide Biosynthesis Protein SpsA, Chain A"/>
    <property type="match status" value="1"/>
</dbReference>
<evidence type="ECO:0000256" key="6">
    <source>
        <dbReference type="ARBA" id="ARBA00023134"/>
    </source>
</evidence>
<dbReference type="EC" id="2.7.7.77" evidence="8"/>
<evidence type="ECO:0000313" key="11">
    <source>
        <dbReference type="Proteomes" id="UP001165565"/>
    </source>
</evidence>
<evidence type="ECO:0000256" key="2">
    <source>
        <dbReference type="ARBA" id="ARBA00022679"/>
    </source>
</evidence>
<evidence type="ECO:0000259" key="9">
    <source>
        <dbReference type="Pfam" id="PF12804"/>
    </source>
</evidence>
<keyword evidence="10" id="KW-0548">Nucleotidyltransferase</keyword>
<comment type="subunit">
    <text evidence="8">Monomer.</text>
</comment>
<dbReference type="CDD" id="cd02503">
    <property type="entry name" value="MobA"/>
    <property type="match status" value="1"/>
</dbReference>
<evidence type="ECO:0000256" key="1">
    <source>
        <dbReference type="ARBA" id="ARBA00022490"/>
    </source>
</evidence>
<feature type="binding site" evidence="8">
    <location>
        <position position="20"/>
    </location>
    <ligand>
        <name>GTP</name>
        <dbReference type="ChEBI" id="CHEBI:37565"/>
    </ligand>
</feature>
<dbReference type="GO" id="GO:0061603">
    <property type="term" value="F:molybdenum cofactor guanylyltransferase activity"/>
    <property type="evidence" value="ECO:0007669"/>
    <property type="project" value="UniProtKB-EC"/>
</dbReference>
<dbReference type="InterPro" id="IPR013482">
    <property type="entry name" value="Molybde_CF_guanTrfase"/>
</dbReference>
<comment type="function">
    <text evidence="8">Transfers a GMP moiety from GTP to Mo-molybdopterin (Mo-MPT) cofactor (Moco or molybdenum cofactor) to form Mo-molybdopterin guanine dinucleotide (Mo-MGD) cofactor.</text>
</comment>
<keyword evidence="2 8" id="KW-0808">Transferase</keyword>
<keyword evidence="5 8" id="KW-0460">Magnesium</keyword>
<comment type="subcellular location">
    <subcellularLocation>
        <location evidence="8">Cytoplasm</location>
    </subcellularLocation>
</comment>
<dbReference type="HAMAP" id="MF_00316">
    <property type="entry name" value="MobA"/>
    <property type="match status" value="1"/>
</dbReference>
<dbReference type="GO" id="GO:0005737">
    <property type="term" value="C:cytoplasm"/>
    <property type="evidence" value="ECO:0007669"/>
    <property type="project" value="UniProtKB-SubCell"/>
</dbReference>
<comment type="caution">
    <text evidence="10">The sequence shown here is derived from an EMBL/GenBank/DDBJ whole genome shotgun (WGS) entry which is preliminary data.</text>
</comment>
<dbReference type="GO" id="GO:0005525">
    <property type="term" value="F:GTP binding"/>
    <property type="evidence" value="ECO:0007669"/>
    <property type="project" value="UniProtKB-UniRule"/>
</dbReference>
<feature type="binding site" evidence="8">
    <location>
        <position position="88"/>
    </location>
    <ligand>
        <name>Mg(2+)</name>
        <dbReference type="ChEBI" id="CHEBI:18420"/>
    </ligand>
</feature>
<feature type="binding site" evidence="8">
    <location>
        <position position="88"/>
    </location>
    <ligand>
        <name>GTP</name>
        <dbReference type="ChEBI" id="CHEBI:37565"/>
    </ligand>
</feature>
<dbReference type="EMBL" id="JANFAV010000011">
    <property type="protein sequence ID" value="MCW6536138.1"/>
    <property type="molecule type" value="Genomic_DNA"/>
</dbReference>
<comment type="catalytic activity">
    <reaction evidence="8">
        <text>Mo-molybdopterin + GTP + H(+) = Mo-molybdopterin guanine dinucleotide + diphosphate</text>
        <dbReference type="Rhea" id="RHEA:34243"/>
        <dbReference type="ChEBI" id="CHEBI:15378"/>
        <dbReference type="ChEBI" id="CHEBI:33019"/>
        <dbReference type="ChEBI" id="CHEBI:37565"/>
        <dbReference type="ChEBI" id="CHEBI:71302"/>
        <dbReference type="ChEBI" id="CHEBI:71310"/>
        <dbReference type="EC" id="2.7.7.77"/>
    </reaction>
</comment>
<dbReference type="Pfam" id="PF12804">
    <property type="entry name" value="NTP_transf_3"/>
    <property type="match status" value="1"/>
</dbReference>
<accession>A0AA41ZAS5</accession>
<dbReference type="Proteomes" id="UP001165565">
    <property type="component" value="Unassembled WGS sequence"/>
</dbReference>
<dbReference type="AlphaFoldDB" id="A0AA41ZAS5"/>
<evidence type="ECO:0000256" key="3">
    <source>
        <dbReference type="ARBA" id="ARBA00022723"/>
    </source>
</evidence>
<evidence type="ECO:0000256" key="7">
    <source>
        <dbReference type="ARBA" id="ARBA00023150"/>
    </source>
</evidence>
<evidence type="ECO:0000256" key="4">
    <source>
        <dbReference type="ARBA" id="ARBA00022741"/>
    </source>
</evidence>
<comment type="domain">
    <text evidence="8">The N-terminal domain determines nucleotide recognition and specific binding, while the C-terminal domain determines the specific binding to the target protein.</text>
</comment>
<dbReference type="InterPro" id="IPR025877">
    <property type="entry name" value="MobA-like_NTP_Trfase"/>
</dbReference>
<reference evidence="10" key="1">
    <citation type="submission" date="2022-06" db="EMBL/GenBank/DDBJ databases">
        <title>Sphingomonas sp. nov. isolated from rhizosphere soil of tomato.</title>
        <authorList>
            <person name="Dong H."/>
            <person name="Gao R."/>
        </authorList>
    </citation>
    <scope>NUCLEOTIDE SEQUENCE</scope>
    <source>
        <strain evidence="10">MMSM24</strain>
    </source>
</reference>
<evidence type="ECO:0000256" key="8">
    <source>
        <dbReference type="HAMAP-Rule" id="MF_00316"/>
    </source>
</evidence>
<evidence type="ECO:0000256" key="5">
    <source>
        <dbReference type="ARBA" id="ARBA00022842"/>
    </source>
</evidence>
<gene>
    <name evidence="8" type="primary">mobA</name>
    <name evidence="10" type="ORF">NEE01_15260</name>
</gene>
<dbReference type="InterPro" id="IPR029044">
    <property type="entry name" value="Nucleotide-diphossugar_trans"/>
</dbReference>
<dbReference type="PANTHER" id="PTHR19136:SF81">
    <property type="entry name" value="MOLYBDENUM COFACTOR GUANYLYLTRANSFERASE"/>
    <property type="match status" value="1"/>
</dbReference>
<comment type="caution">
    <text evidence="8">Lacks conserved residue(s) required for the propagation of feature annotation.</text>
</comment>
<proteinExistence type="inferred from homology"/>
<dbReference type="GO" id="GO:0006777">
    <property type="term" value="P:Mo-molybdopterin cofactor biosynthetic process"/>
    <property type="evidence" value="ECO:0007669"/>
    <property type="project" value="UniProtKB-KW"/>
</dbReference>